<comment type="caution">
    <text evidence="1">The sequence shown here is derived from an EMBL/GenBank/DDBJ whole genome shotgun (WGS) entry which is preliminary data.</text>
</comment>
<name>A0A8S9UJK4_PHYIN</name>
<dbReference type="EMBL" id="JAACNO010001647">
    <property type="protein sequence ID" value="KAF4138648.1"/>
    <property type="molecule type" value="Genomic_DNA"/>
</dbReference>
<accession>A0A8S9UJK4</accession>
<dbReference type="Proteomes" id="UP000704712">
    <property type="component" value="Unassembled WGS sequence"/>
</dbReference>
<dbReference type="AlphaFoldDB" id="A0A8S9UJK4"/>
<gene>
    <name evidence="1" type="ORF">GN958_ATG12153</name>
</gene>
<evidence type="ECO:0000313" key="2">
    <source>
        <dbReference type="Proteomes" id="UP000704712"/>
    </source>
</evidence>
<organism evidence="1 2">
    <name type="scientific">Phytophthora infestans</name>
    <name type="common">Potato late blight agent</name>
    <name type="synonym">Botrytis infestans</name>
    <dbReference type="NCBI Taxonomy" id="4787"/>
    <lineage>
        <taxon>Eukaryota</taxon>
        <taxon>Sar</taxon>
        <taxon>Stramenopiles</taxon>
        <taxon>Oomycota</taxon>
        <taxon>Peronosporomycetes</taxon>
        <taxon>Peronosporales</taxon>
        <taxon>Peronosporaceae</taxon>
        <taxon>Phytophthora</taxon>
    </lineage>
</organism>
<protein>
    <submittedName>
        <fullName evidence="1">Uncharacterized protein</fullName>
    </submittedName>
</protein>
<reference evidence="1" key="1">
    <citation type="submission" date="2020-03" db="EMBL/GenBank/DDBJ databases">
        <title>Hybrid Assembly of Korean Phytophthora infestans isolates.</title>
        <authorList>
            <person name="Prokchorchik M."/>
            <person name="Lee Y."/>
            <person name="Seo J."/>
            <person name="Cho J.-H."/>
            <person name="Park Y.-E."/>
            <person name="Jang D.-C."/>
            <person name="Im J.-S."/>
            <person name="Choi J.-G."/>
            <person name="Park H.-J."/>
            <person name="Lee G.-B."/>
            <person name="Lee Y.-G."/>
            <person name="Hong S.-Y."/>
            <person name="Cho K."/>
            <person name="Sohn K.H."/>
        </authorList>
    </citation>
    <scope>NUCLEOTIDE SEQUENCE</scope>
    <source>
        <strain evidence="1">KR_2_A2</strain>
    </source>
</reference>
<proteinExistence type="predicted"/>
<evidence type="ECO:0000313" key="1">
    <source>
        <dbReference type="EMBL" id="KAF4138648.1"/>
    </source>
</evidence>
<sequence length="63" mass="6678">MGGSVQWDAVAKRLVAGSIQLCSMKTKNMALGMNVAKRDRSGGESQCRAVGVRVVCQAKRAPN</sequence>